<accession>A0A507ZYU7</accession>
<evidence type="ECO:0008006" key="3">
    <source>
        <dbReference type="Google" id="ProtNLM"/>
    </source>
</evidence>
<dbReference type="RefSeq" id="WP_141424479.1">
    <property type="nucleotide sequence ID" value="NZ_JASPFB010000008.1"/>
</dbReference>
<dbReference type="SUPFAM" id="SSF52309">
    <property type="entry name" value="N-(deoxy)ribosyltransferase-like"/>
    <property type="match status" value="1"/>
</dbReference>
<dbReference type="AlphaFoldDB" id="A0A507ZYU7"/>
<name>A0A507ZYU7_9ACTO</name>
<evidence type="ECO:0000313" key="2">
    <source>
        <dbReference type="Proteomes" id="UP000319010"/>
    </source>
</evidence>
<reference evidence="1 2" key="1">
    <citation type="submission" date="2019-06" db="EMBL/GenBank/DDBJ databases">
        <title>Draft genome sequence of Actinomyces johnsonii CCUG 34287T.</title>
        <authorList>
            <person name="Salva-Serra F."/>
            <person name="Cardew S."/>
            <person name="Moore E."/>
        </authorList>
    </citation>
    <scope>NUCLEOTIDE SEQUENCE [LARGE SCALE GENOMIC DNA]</scope>
    <source>
        <strain evidence="1 2">CCUG 34287</strain>
    </source>
</reference>
<protein>
    <recommendedName>
        <fullName evidence="3">Nucleoside 2-deoxyribosyltransferase</fullName>
    </recommendedName>
</protein>
<dbReference type="EMBL" id="VICB01000013">
    <property type="protein sequence ID" value="TQD42699.1"/>
    <property type="molecule type" value="Genomic_DNA"/>
</dbReference>
<evidence type="ECO:0000313" key="1">
    <source>
        <dbReference type="EMBL" id="TQD42699.1"/>
    </source>
</evidence>
<comment type="caution">
    <text evidence="1">The sequence shown here is derived from an EMBL/GenBank/DDBJ whole genome shotgun (WGS) entry which is preliminary data.</text>
</comment>
<organism evidence="1 2">
    <name type="scientific">Actinomyces johnsonii</name>
    <dbReference type="NCBI Taxonomy" id="544581"/>
    <lineage>
        <taxon>Bacteria</taxon>
        <taxon>Bacillati</taxon>
        <taxon>Actinomycetota</taxon>
        <taxon>Actinomycetes</taxon>
        <taxon>Actinomycetales</taxon>
        <taxon>Actinomycetaceae</taxon>
        <taxon>Actinomyces</taxon>
    </lineage>
</organism>
<proteinExistence type="predicted"/>
<dbReference type="Proteomes" id="UP000319010">
    <property type="component" value="Unassembled WGS sequence"/>
</dbReference>
<sequence length="283" mass="31691">MFNLIVGSRGGVIAKERFLESTSQEVRSTLGEDLHCELMKLPALVLPEVGDSTAEQIARVGHITSLNEADASIEFKFEEDTGVPPIGTGVIEQLSRELGASLDQWGWHRTRWSVKDVDLYEVLLKHVYLAATTSDSEGSGAISFPTTEARDSSLVAVMMPFDTEYDAVYDAIKKAVSDAGLYCQRVDDIWDSDHIMADVASLLWRAEVIVADLTGRNPNVFYEVGLAHALPRKTVMLTQDSSDVPFDLRSIRYLRYDMDDVIYHDGFDLKRDLKKRLQRLTSK</sequence>
<gene>
    <name evidence="1" type="ORF">FK256_08645</name>
</gene>